<evidence type="ECO:0000313" key="1">
    <source>
        <dbReference type="EMBL" id="STO68765.1"/>
    </source>
</evidence>
<gene>
    <name evidence="1" type="ORF">NCTC8540_01267</name>
</gene>
<name>A0AB38HES8_9PAST</name>
<comment type="caution">
    <text evidence="1">The sequence shown here is derived from an EMBL/GenBank/DDBJ whole genome shotgun (WGS) entry which is preliminary data.</text>
</comment>
<protein>
    <recommendedName>
        <fullName evidence="3">YbjN domain-containing protein</fullName>
    </recommendedName>
</protein>
<dbReference type="Proteomes" id="UP000254496">
    <property type="component" value="Unassembled WGS sequence"/>
</dbReference>
<evidence type="ECO:0000313" key="2">
    <source>
        <dbReference type="Proteomes" id="UP000254496"/>
    </source>
</evidence>
<dbReference type="AlphaFoldDB" id="A0AB38HES8"/>
<evidence type="ECO:0008006" key="3">
    <source>
        <dbReference type="Google" id="ProtNLM"/>
    </source>
</evidence>
<proteinExistence type="predicted"/>
<accession>A0AB38HES8</accession>
<reference evidence="1 2" key="1">
    <citation type="submission" date="2018-06" db="EMBL/GenBank/DDBJ databases">
        <authorList>
            <consortium name="Pathogen Informatics"/>
            <person name="Doyle S."/>
        </authorList>
    </citation>
    <scope>NUCLEOTIDE SEQUENCE [LARGE SCALE GENOMIC DNA]</scope>
    <source>
        <strain evidence="1 2">NCTC8540</strain>
    </source>
</reference>
<dbReference type="EMBL" id="UGHJ01000001">
    <property type="protein sequence ID" value="STO68765.1"/>
    <property type="molecule type" value="Genomic_DNA"/>
</dbReference>
<sequence>MSTETTYKKVKELLQERGFKFSSNDENSNIFITFNTSNSKPVSILIGVEMSGRIIHFYSRINDKVAKDKYFKLLLEENYKYKFVNWSIDDQLQMICSVNLFNYENDLAKQDIVAILELIVSSHVRINDGIALID</sequence>
<organism evidence="1 2">
    <name type="scientific">Canicola haemoglobinophilus</name>
    <dbReference type="NCBI Taxonomy" id="733"/>
    <lineage>
        <taxon>Bacteria</taxon>
        <taxon>Pseudomonadati</taxon>
        <taxon>Pseudomonadota</taxon>
        <taxon>Gammaproteobacteria</taxon>
        <taxon>Pasteurellales</taxon>
        <taxon>Pasteurellaceae</taxon>
        <taxon>Canicola</taxon>
    </lineage>
</organism>
<dbReference type="RefSeq" id="WP_115073051.1">
    <property type="nucleotide sequence ID" value="NZ_UGHE01000002.1"/>
</dbReference>